<dbReference type="HOGENOM" id="CLU_164079_0_0_9"/>
<dbReference type="Pfam" id="PF02534">
    <property type="entry name" value="T4SS-DNA_transf"/>
    <property type="match status" value="1"/>
</dbReference>
<gene>
    <name evidence="1" type="ORF">HMPREF9083_1063</name>
</gene>
<sequence length="96" mass="10879">MNSRPKNPKYARNKNVLVIGGSGSGKTRFYVKPNLMQMHSSCVVTDQKGTLALVCGKMLYENGYDIKILNTINFKKSMKYNPFAYLRGEKDILKLV</sequence>
<evidence type="ECO:0000313" key="2">
    <source>
        <dbReference type="Proteomes" id="UP000003503"/>
    </source>
</evidence>
<comment type="caution">
    <text evidence="1">The sequence shown here is derived from an EMBL/GenBank/DDBJ whole genome shotgun (WGS) entry which is preliminary data.</text>
</comment>
<dbReference type="STRING" id="888062.HMPREF9083_1063"/>
<dbReference type="InterPro" id="IPR003688">
    <property type="entry name" value="TraG/VirD4"/>
</dbReference>
<dbReference type="Proteomes" id="UP000003503">
    <property type="component" value="Unassembled WGS sequence"/>
</dbReference>
<keyword evidence="2" id="KW-1185">Reference proteome</keyword>
<dbReference type="AlphaFoldDB" id="F2BXZ9"/>
<proteinExistence type="predicted"/>
<organism evidence="1 2">
    <name type="scientific">Dialister micraerophilus DSM 19965</name>
    <dbReference type="NCBI Taxonomy" id="888062"/>
    <lineage>
        <taxon>Bacteria</taxon>
        <taxon>Bacillati</taxon>
        <taxon>Bacillota</taxon>
        <taxon>Negativicutes</taxon>
        <taxon>Veillonellales</taxon>
        <taxon>Veillonellaceae</taxon>
        <taxon>Dialister</taxon>
    </lineage>
</organism>
<evidence type="ECO:0000313" key="1">
    <source>
        <dbReference type="EMBL" id="EGF12680.1"/>
    </source>
</evidence>
<dbReference type="GO" id="GO:0016020">
    <property type="term" value="C:membrane"/>
    <property type="evidence" value="ECO:0007669"/>
    <property type="project" value="InterPro"/>
</dbReference>
<reference evidence="1 2" key="1">
    <citation type="submission" date="2011-02" db="EMBL/GenBank/DDBJ databases">
        <authorList>
            <person name="Muzny D."/>
            <person name="Qin X."/>
            <person name="Deng J."/>
            <person name="Jiang H."/>
            <person name="Liu Y."/>
            <person name="Qu J."/>
            <person name="Song X.-Z."/>
            <person name="Zhang L."/>
            <person name="Thornton R."/>
            <person name="Coyle M."/>
            <person name="Francisco L."/>
            <person name="Jackson L."/>
            <person name="Javaid M."/>
            <person name="Korchina V."/>
            <person name="Kovar C."/>
            <person name="Mata R."/>
            <person name="Mathew T."/>
            <person name="Ngo R."/>
            <person name="Nguyen L."/>
            <person name="Nguyen N."/>
            <person name="Okwuonu G."/>
            <person name="Ongeri F."/>
            <person name="Pham C."/>
            <person name="Simmons D."/>
            <person name="Wilczek-Boney K."/>
            <person name="Hale W."/>
            <person name="Jakkamsetti A."/>
            <person name="Pham P."/>
            <person name="Ruth R."/>
            <person name="San Lucas F."/>
            <person name="Warren J."/>
            <person name="Zhang J."/>
            <person name="Zhao Z."/>
            <person name="Zhou C."/>
            <person name="Zhu D."/>
            <person name="Lee S."/>
            <person name="Bess C."/>
            <person name="Blankenburg K."/>
            <person name="Forbes L."/>
            <person name="Fu Q."/>
            <person name="Gubbala S."/>
            <person name="Hirani K."/>
            <person name="Jayaseelan J.C."/>
            <person name="Lara F."/>
            <person name="Munidasa M."/>
            <person name="Palculict T."/>
            <person name="Patil S."/>
            <person name="Pu L.-L."/>
            <person name="Saada N."/>
            <person name="Tang L."/>
            <person name="Weissenberger G."/>
            <person name="Zhu Y."/>
            <person name="Hemphill L."/>
            <person name="Shang Y."/>
            <person name="Youmans B."/>
            <person name="Ayvaz T."/>
            <person name="Ross M."/>
            <person name="Santibanez J."/>
            <person name="Aqrawi P."/>
            <person name="Gross S."/>
            <person name="Joshi V."/>
            <person name="Fowler G."/>
            <person name="Nazareth L."/>
            <person name="Reid J."/>
            <person name="Worley K."/>
            <person name="Petrosino J."/>
            <person name="Highlander S."/>
            <person name="Gibbs R."/>
        </authorList>
    </citation>
    <scope>NUCLEOTIDE SEQUENCE [LARGE SCALE GENOMIC DNA]</scope>
    <source>
        <strain evidence="1 2">DSM 19965</strain>
    </source>
</reference>
<dbReference type="SUPFAM" id="SSF52540">
    <property type="entry name" value="P-loop containing nucleoside triphosphate hydrolases"/>
    <property type="match status" value="1"/>
</dbReference>
<accession>F2BXZ9</accession>
<dbReference type="InterPro" id="IPR027417">
    <property type="entry name" value="P-loop_NTPase"/>
</dbReference>
<name>F2BXZ9_9FIRM</name>
<protein>
    <submittedName>
        <fullName evidence="1">TraG family protein</fullName>
    </submittedName>
</protein>
<dbReference type="EMBL" id="AFBB01000023">
    <property type="protein sequence ID" value="EGF12680.1"/>
    <property type="molecule type" value="Genomic_DNA"/>
</dbReference>
<dbReference type="CDD" id="cd01127">
    <property type="entry name" value="TrwB_TraG_TraD_VirD4"/>
    <property type="match status" value="1"/>
</dbReference>
<dbReference type="eggNOG" id="COG3505">
    <property type="taxonomic scope" value="Bacteria"/>
</dbReference>